<dbReference type="InterPro" id="IPR010982">
    <property type="entry name" value="Lambda_DNA-bd_dom_sf"/>
</dbReference>
<dbReference type="Proteomes" id="UP000016033">
    <property type="component" value="Unassembled WGS sequence"/>
</dbReference>
<organism evidence="1 2">
    <name type="scientific">Microbacterium maritypicum MF109</name>
    <dbReference type="NCBI Taxonomy" id="1333857"/>
    <lineage>
        <taxon>Bacteria</taxon>
        <taxon>Bacillati</taxon>
        <taxon>Actinomycetota</taxon>
        <taxon>Actinomycetes</taxon>
        <taxon>Micrococcales</taxon>
        <taxon>Microbacteriaceae</taxon>
        <taxon>Microbacterium</taxon>
    </lineage>
</organism>
<name>T5KE41_MICMQ</name>
<proteinExistence type="predicted"/>
<reference evidence="1 2" key="1">
    <citation type="journal article" date="2013" name="Genome Announc.">
        <title>Whole-genome sequences of five oyster-associated bacteria show potential for crude oil hydrocarbon degradation.</title>
        <authorList>
            <person name="Chauhan A."/>
            <person name="Green S."/>
            <person name="Pathak A."/>
            <person name="Thomas J."/>
            <person name="Venkatramanan R."/>
        </authorList>
    </citation>
    <scope>NUCLEOTIDE SEQUENCE [LARGE SCALE GENOMIC DNA]</scope>
    <source>
        <strain evidence="1 2">MF109</strain>
    </source>
</reference>
<evidence type="ECO:0000313" key="1">
    <source>
        <dbReference type="EMBL" id="EQM74757.1"/>
    </source>
</evidence>
<comment type="caution">
    <text evidence="1">The sequence shown here is derived from an EMBL/GenBank/DDBJ whole genome shotgun (WGS) entry which is preliminary data.</text>
</comment>
<dbReference type="AlphaFoldDB" id="T5KE41"/>
<gene>
    <name evidence="1" type="ORF">L687_04655</name>
</gene>
<sequence length="151" mass="16280">MTGVRRWRIADLGIIAAALSTSVGYLIGEVEDPRSAPVVADADTETVLVPTAEFARRLTFLDASEPSMVGQVSDHEVLFALSDLEEIADEFNVPLSYLTEFGDDQDADRVEALVEFSRVAAASGVQRIAARSLSALSAAELRALTQVIRTR</sequence>
<dbReference type="Gene3D" id="1.10.260.40">
    <property type="entry name" value="lambda repressor-like DNA-binding domains"/>
    <property type="match status" value="1"/>
</dbReference>
<accession>T5KE41</accession>
<evidence type="ECO:0000313" key="2">
    <source>
        <dbReference type="Proteomes" id="UP000016033"/>
    </source>
</evidence>
<dbReference type="GO" id="GO:0003677">
    <property type="term" value="F:DNA binding"/>
    <property type="evidence" value="ECO:0007669"/>
    <property type="project" value="InterPro"/>
</dbReference>
<dbReference type="EMBL" id="ATAO01000206">
    <property type="protein sequence ID" value="EQM74757.1"/>
    <property type="molecule type" value="Genomic_DNA"/>
</dbReference>
<dbReference type="PATRIC" id="fig|1333857.3.peg.2914"/>
<protein>
    <submittedName>
        <fullName evidence="1">Uncharacterized protein</fullName>
    </submittedName>
</protein>